<dbReference type="InterPro" id="IPR001789">
    <property type="entry name" value="Sig_transdc_resp-reg_receiver"/>
</dbReference>
<dbReference type="Pfam" id="PF00512">
    <property type="entry name" value="HisKA"/>
    <property type="match status" value="1"/>
</dbReference>
<dbReference type="PROSITE" id="PS50109">
    <property type="entry name" value="HIS_KIN"/>
    <property type="match status" value="1"/>
</dbReference>
<dbReference type="SMART" id="SM00448">
    <property type="entry name" value="REC"/>
    <property type="match status" value="1"/>
</dbReference>
<keyword evidence="4 9" id="KW-0808">Transferase</keyword>
<dbReference type="PROSITE" id="PS50110">
    <property type="entry name" value="RESPONSE_REGULATORY"/>
    <property type="match status" value="1"/>
</dbReference>
<dbReference type="GO" id="GO:0016301">
    <property type="term" value="F:kinase activity"/>
    <property type="evidence" value="ECO:0007669"/>
    <property type="project" value="UniProtKB-KW"/>
</dbReference>
<dbReference type="RefSeq" id="WP_162398252.1">
    <property type="nucleotide sequence ID" value="NZ_JADEXF010000330.1"/>
</dbReference>
<evidence type="ECO:0000313" key="10">
    <source>
        <dbReference type="Proteomes" id="UP000647836"/>
    </source>
</evidence>
<dbReference type="InterPro" id="IPR005467">
    <property type="entry name" value="His_kinase_dom"/>
</dbReference>
<dbReference type="Proteomes" id="UP000647836">
    <property type="component" value="Unassembled WGS sequence"/>
</dbReference>
<evidence type="ECO:0000259" key="7">
    <source>
        <dbReference type="PROSITE" id="PS50109"/>
    </source>
</evidence>
<dbReference type="CDD" id="cd00082">
    <property type="entry name" value="HisKA"/>
    <property type="match status" value="1"/>
</dbReference>
<dbReference type="InterPro" id="IPR003594">
    <property type="entry name" value="HATPase_dom"/>
</dbReference>
<dbReference type="Pfam" id="PF00072">
    <property type="entry name" value="Response_reg"/>
    <property type="match status" value="1"/>
</dbReference>
<protein>
    <recommendedName>
        <fullName evidence="2">histidine kinase</fullName>
        <ecNumber evidence="2">2.7.13.3</ecNumber>
    </recommendedName>
</protein>
<dbReference type="Gene3D" id="3.40.50.2300">
    <property type="match status" value="1"/>
</dbReference>
<feature type="domain" description="Response regulatory" evidence="8">
    <location>
        <begin position="16"/>
        <end position="131"/>
    </location>
</feature>
<evidence type="ECO:0000256" key="3">
    <source>
        <dbReference type="ARBA" id="ARBA00022553"/>
    </source>
</evidence>
<evidence type="ECO:0000256" key="5">
    <source>
        <dbReference type="ARBA" id="ARBA00023012"/>
    </source>
</evidence>
<evidence type="ECO:0000256" key="6">
    <source>
        <dbReference type="PROSITE-ProRule" id="PRU00169"/>
    </source>
</evidence>
<dbReference type="InterPro" id="IPR003661">
    <property type="entry name" value="HisK_dim/P_dom"/>
</dbReference>
<keyword evidence="3 6" id="KW-0597">Phosphoprotein</keyword>
<dbReference type="InterPro" id="IPR004358">
    <property type="entry name" value="Sig_transdc_His_kin-like_C"/>
</dbReference>
<evidence type="ECO:0000313" key="9">
    <source>
        <dbReference type="EMBL" id="MBE9105605.1"/>
    </source>
</evidence>
<keyword evidence="4 9" id="KW-0418">Kinase</keyword>
<proteinExistence type="predicted"/>
<dbReference type="EMBL" id="JADEXF010000330">
    <property type="protein sequence ID" value="MBE9105605.1"/>
    <property type="molecule type" value="Genomic_DNA"/>
</dbReference>
<feature type="modified residue" description="4-aspartylphosphate" evidence="6">
    <location>
        <position position="65"/>
    </location>
</feature>
<dbReference type="PANTHER" id="PTHR43547:SF2">
    <property type="entry name" value="HYBRID SIGNAL TRANSDUCTION HISTIDINE KINASE C"/>
    <property type="match status" value="1"/>
</dbReference>
<feature type="domain" description="Histidine kinase" evidence="7">
    <location>
        <begin position="153"/>
        <end position="371"/>
    </location>
</feature>
<dbReference type="SUPFAM" id="SSF52172">
    <property type="entry name" value="CheY-like"/>
    <property type="match status" value="1"/>
</dbReference>
<dbReference type="SMART" id="SM00388">
    <property type="entry name" value="HisKA"/>
    <property type="match status" value="1"/>
</dbReference>
<dbReference type="SMART" id="SM00387">
    <property type="entry name" value="HATPase_c"/>
    <property type="match status" value="1"/>
</dbReference>
<evidence type="ECO:0000256" key="2">
    <source>
        <dbReference type="ARBA" id="ARBA00012438"/>
    </source>
</evidence>
<dbReference type="Pfam" id="PF02518">
    <property type="entry name" value="HATPase_c"/>
    <property type="match status" value="1"/>
</dbReference>
<dbReference type="SUPFAM" id="SSF55874">
    <property type="entry name" value="ATPase domain of HSP90 chaperone/DNA topoisomerase II/histidine kinase"/>
    <property type="match status" value="1"/>
</dbReference>
<name>A0ABR9TZZ5_9NOSO</name>
<organism evidence="9 10">
    <name type="scientific">Nostoc cf. edaphicum LEGE 07299</name>
    <dbReference type="NCBI Taxonomy" id="2777974"/>
    <lineage>
        <taxon>Bacteria</taxon>
        <taxon>Bacillati</taxon>
        <taxon>Cyanobacteriota</taxon>
        <taxon>Cyanophyceae</taxon>
        <taxon>Nostocales</taxon>
        <taxon>Nostocaceae</taxon>
        <taxon>Nostoc</taxon>
    </lineage>
</organism>
<evidence type="ECO:0000256" key="4">
    <source>
        <dbReference type="ARBA" id="ARBA00022777"/>
    </source>
</evidence>
<keyword evidence="10" id="KW-1185">Reference proteome</keyword>
<dbReference type="InterPro" id="IPR036890">
    <property type="entry name" value="HATPase_C_sf"/>
</dbReference>
<dbReference type="EC" id="2.7.13.3" evidence="2"/>
<dbReference type="PANTHER" id="PTHR43547">
    <property type="entry name" value="TWO-COMPONENT HISTIDINE KINASE"/>
    <property type="match status" value="1"/>
</dbReference>
<dbReference type="InterPro" id="IPR011006">
    <property type="entry name" value="CheY-like_superfamily"/>
</dbReference>
<accession>A0ABR9TZZ5</accession>
<evidence type="ECO:0000256" key="1">
    <source>
        <dbReference type="ARBA" id="ARBA00000085"/>
    </source>
</evidence>
<evidence type="ECO:0000259" key="8">
    <source>
        <dbReference type="PROSITE" id="PS50110"/>
    </source>
</evidence>
<dbReference type="Gene3D" id="1.10.287.130">
    <property type="match status" value="1"/>
</dbReference>
<sequence length="379" mass="42374">MNTLSWNITSEQRNQRILLVDDSADSLRLLQVTLKLKGYNVIIADSGAEALVKIAESPPDLVLLDVVMPDMDGYEVTRQIKHNLNLPFIPILLVTGSEKSSVVKGLDAGADEFIRKPVDKKELLARVRALLRLKHSMDEQLFLIQRREDFVTRLTHDLRTPLIAADQFLKLLQRGVFGNTLSAMRESLEQMAQSNQTLLSMVDTLLEVYQYEAGGKTLDFFVVDLWELCQQVVQELMPLANVKHLSLKAVLTEGTEAFLVRVKGDRLELRRLITNLVGNAIRFSDAGSVEVRLNSTVQGVTIEVEDTGIGMNPEEQLLLFDRFRQGKHQRRGNGLGLYLSRQIVEAHQGDISVSSTVGKGSIFTVYLPVATAYSKMLSA</sequence>
<comment type="catalytic activity">
    <reaction evidence="1">
        <text>ATP + protein L-histidine = ADP + protein N-phospho-L-histidine.</text>
        <dbReference type="EC" id="2.7.13.3"/>
    </reaction>
</comment>
<reference evidence="9 10" key="1">
    <citation type="submission" date="2020-10" db="EMBL/GenBank/DDBJ databases">
        <authorList>
            <person name="Castelo-Branco R."/>
            <person name="Eusebio N."/>
            <person name="Adriana R."/>
            <person name="Vieira A."/>
            <person name="Brugerolle De Fraissinette N."/>
            <person name="Rezende De Castro R."/>
            <person name="Schneider M.P."/>
            <person name="Vasconcelos V."/>
            <person name="Leao P.N."/>
        </authorList>
    </citation>
    <scope>NUCLEOTIDE SEQUENCE [LARGE SCALE GENOMIC DNA]</scope>
    <source>
        <strain evidence="9 10">LEGE 07299</strain>
    </source>
</reference>
<gene>
    <name evidence="9" type="ORF">IQ229_11830</name>
</gene>
<keyword evidence="5" id="KW-0902">Two-component regulatory system</keyword>
<dbReference type="PRINTS" id="PR00344">
    <property type="entry name" value="BCTRLSENSOR"/>
</dbReference>
<dbReference type="Gene3D" id="3.30.565.10">
    <property type="entry name" value="Histidine kinase-like ATPase, C-terminal domain"/>
    <property type="match status" value="1"/>
</dbReference>
<comment type="caution">
    <text evidence="9">The sequence shown here is derived from an EMBL/GenBank/DDBJ whole genome shotgun (WGS) entry which is preliminary data.</text>
</comment>